<dbReference type="SMART" id="SM00028">
    <property type="entry name" value="TPR"/>
    <property type="match status" value="7"/>
</dbReference>
<dbReference type="PROSITE" id="PS50005">
    <property type="entry name" value="TPR"/>
    <property type="match status" value="2"/>
</dbReference>
<dbReference type="InterPro" id="IPR011990">
    <property type="entry name" value="TPR-like_helical_dom_sf"/>
</dbReference>
<feature type="chain" id="PRO_5006058587" description="protein O-GlcNAc transferase" evidence="9">
    <location>
        <begin position="21"/>
        <end position="1373"/>
    </location>
</feature>
<evidence type="ECO:0000256" key="8">
    <source>
        <dbReference type="PROSITE-ProRule" id="PRU00339"/>
    </source>
</evidence>
<dbReference type="OrthoDB" id="9991317at2759"/>
<evidence type="ECO:0000313" key="12">
    <source>
        <dbReference type="Proteomes" id="UP000054928"/>
    </source>
</evidence>
<dbReference type="RefSeq" id="XP_024574901.1">
    <property type="nucleotide sequence ID" value="XM_024723978.1"/>
</dbReference>
<proteinExistence type="inferred from homology"/>
<keyword evidence="7 8" id="KW-0802">TPR repeat</keyword>
<dbReference type="Gene3D" id="3.40.50.2000">
    <property type="entry name" value="Glycogen Phosphorylase B"/>
    <property type="match status" value="2"/>
</dbReference>
<evidence type="ECO:0000256" key="1">
    <source>
        <dbReference type="ARBA" id="ARBA00004922"/>
    </source>
</evidence>
<sequence>MVPLVAYLALFFNLWTSYQAKTVLLVTPENEVSLRLAADLYHAAQEAVEALEKERLLRQSIDVYPEIAAAYNNLAMLIYERQERDEALQLLQRGLQAAKATHDQENLAKIHNNLGLIIRESGKLSVAFSLHALEHFEEALAIDLNFVEALYNKASVMLALRRNYDSLELLQRVVELEPDYQQAHLDLGRIFFEHGNLEYALKHEDHVILMATTTEEKLQGLHNKGVFLKEYNLLSSALEVYNEMLAIDALGSYVLVDLMNVKRSLCDWQGMELLESQVIRAAQQQLELKIVQDAVIFLPFDLTLLRTSDHFRKLLAVQASKVYEQSSTLQLLPLAWSSNIVTWNRPRTPTRLKVGYLSFDFRDHPMSHLTLGLIEQHAALARNVNTICYSYGPNSVVSASWRRLFEEKCDVFRDLLGVSDLEAAQMIALDEIDILVDLMAHTKGARLGITSLRPSRIILNYLGYPGTMGSTFTDFVMVDQLILPPEVAAASMTEQVIYLPNTYQVNRYEPSIFSCIDSKCQGEKRLQHGLPLDVVVFCNFNTINKMESTSFAVWMSILRQVPTSVLWLLAPTGPDAPRVIRMLQEQAMAHGVLPSRVIFAPKINKSEHLERITLADLFLDSFIYNAHSTAADALWANIPIVTMWGDTFPSRVAASLVVNAFPFPELIAQSIKDYEHLAVYLAKTPTILHRIRKELASHTLTSPLFNTKQTTESIEFAYEVMHDVVNRLRSFSEDDQKPRFQLIIQASRAMKAENQQKVIHSCISRAIKQGIALQDVGDFVKAQNVYLRVLRASPANSDANHLLGTLYYKSGHFDHAVEYLSRAVALNPVEFSYHFDLASSYVSLRQFALAETEFQAALQLDPFDRMTILKLSEVYAHRKAFDKIVDLYAIYGEVVFSISANQDEIRQAFCDYSIALDKTGRSQEAIDLLENATKLYPTIYELHLYLGALYIEHERYEEGNQLQAKAVQTQARSLFATQGRYFPKIPRPHHKVVLAFYCHEYGQSWWDQWGPSSLNAGLGGSEEAVVFLSRKLQNLGYWVEIYGDPSRQDISTLDEADEDTVRWYPHYAYDPDDTRVDIFVAWRYHISLAIGLSARKRLLWMHDLPQLAVSHSIELLYHADGIVCLSAFHASAFPAHLQSKITIVSNAVDQSFFVDGANHANRFVYGSSPNRGLYTLLKAWPRIREHIPSAELSVFYGFTPAFLKWGNNQMTDFADWVNEMEQLLNNTPGVRYVGLVNHVQLAEEYANAGFYLYPTTFSETSCISLMKAMANGAIPLTSRYPLSALPETVNDFDLGPRPLQRKTIGTLRSTIVRQNLTLLVDDDPEWLELWIQNVIKAVDNKQLAKTVRERMKRFARDNYRWDIVASKWHQLIK</sequence>
<accession>A0A0P1ADU7</accession>
<dbReference type="GO" id="GO:0097363">
    <property type="term" value="F:protein O-acetylglucosaminyltransferase activity"/>
    <property type="evidence" value="ECO:0007669"/>
    <property type="project" value="UniProtKB-EC"/>
</dbReference>
<dbReference type="Gene3D" id="3.40.50.11380">
    <property type="match status" value="1"/>
</dbReference>
<evidence type="ECO:0000256" key="6">
    <source>
        <dbReference type="ARBA" id="ARBA00022737"/>
    </source>
</evidence>
<evidence type="ECO:0000256" key="4">
    <source>
        <dbReference type="ARBA" id="ARBA00022676"/>
    </source>
</evidence>
<feature type="repeat" description="TPR" evidence="8">
    <location>
        <begin position="831"/>
        <end position="864"/>
    </location>
</feature>
<keyword evidence="5" id="KW-0808">Transferase</keyword>
<evidence type="ECO:0000256" key="5">
    <source>
        <dbReference type="ARBA" id="ARBA00022679"/>
    </source>
</evidence>
<organism evidence="11 12">
    <name type="scientific">Plasmopara halstedii</name>
    <name type="common">Downy mildew of sunflower</name>
    <dbReference type="NCBI Taxonomy" id="4781"/>
    <lineage>
        <taxon>Eukaryota</taxon>
        <taxon>Sar</taxon>
        <taxon>Stramenopiles</taxon>
        <taxon>Oomycota</taxon>
        <taxon>Peronosporomycetes</taxon>
        <taxon>Peronosporales</taxon>
        <taxon>Peronosporaceae</taxon>
        <taxon>Plasmopara</taxon>
    </lineage>
</organism>
<keyword evidence="12" id="KW-1185">Reference proteome</keyword>
<feature type="repeat" description="TPR" evidence="8">
    <location>
        <begin position="797"/>
        <end position="830"/>
    </location>
</feature>
<dbReference type="STRING" id="4781.A0A0P1ADU7"/>
<dbReference type="InterPro" id="IPR029489">
    <property type="entry name" value="OGT/SEC/SPY_C"/>
</dbReference>
<dbReference type="InterPro" id="IPR019734">
    <property type="entry name" value="TPR_rpt"/>
</dbReference>
<dbReference type="SUPFAM" id="SSF48452">
    <property type="entry name" value="TPR-like"/>
    <property type="match status" value="2"/>
</dbReference>
<dbReference type="Pfam" id="PF13432">
    <property type="entry name" value="TPR_16"/>
    <property type="match status" value="3"/>
</dbReference>
<evidence type="ECO:0000256" key="7">
    <source>
        <dbReference type="ARBA" id="ARBA00022803"/>
    </source>
</evidence>
<feature type="domain" description="O-GlcNAc transferase C-terminal" evidence="10">
    <location>
        <begin position="524"/>
        <end position="713"/>
    </location>
</feature>
<comment type="pathway">
    <text evidence="1">Protein modification; protein glycosylation.</text>
</comment>
<dbReference type="PANTHER" id="PTHR44998">
    <property type="match status" value="1"/>
</dbReference>
<dbReference type="CDD" id="cd03801">
    <property type="entry name" value="GT4_PimA-like"/>
    <property type="match status" value="1"/>
</dbReference>
<evidence type="ECO:0000256" key="9">
    <source>
        <dbReference type="SAM" id="SignalP"/>
    </source>
</evidence>
<dbReference type="GeneID" id="36403655"/>
<dbReference type="SUPFAM" id="SSF53756">
    <property type="entry name" value="UDP-Glycosyltransferase/glycogen phosphorylase"/>
    <property type="match status" value="1"/>
</dbReference>
<reference evidence="12" key="1">
    <citation type="submission" date="2014-09" db="EMBL/GenBank/DDBJ databases">
        <authorList>
            <person name="Sharma Rahul"/>
            <person name="Thines Marco"/>
        </authorList>
    </citation>
    <scope>NUCLEOTIDE SEQUENCE [LARGE SCALE GENOMIC DNA]</scope>
</reference>
<comment type="similarity">
    <text evidence="2">Belongs to the glycosyltransferase 41 family. O-GlcNAc transferase subfamily.</text>
</comment>
<dbReference type="Gene3D" id="1.25.40.10">
    <property type="entry name" value="Tetratricopeptide repeat domain"/>
    <property type="match status" value="4"/>
</dbReference>
<evidence type="ECO:0000313" key="11">
    <source>
        <dbReference type="EMBL" id="CEG38532.1"/>
    </source>
</evidence>
<evidence type="ECO:0000256" key="2">
    <source>
        <dbReference type="ARBA" id="ARBA00005386"/>
    </source>
</evidence>
<evidence type="ECO:0000259" key="10">
    <source>
        <dbReference type="Pfam" id="PF13844"/>
    </source>
</evidence>
<dbReference type="Pfam" id="PF13844">
    <property type="entry name" value="Glyco_transf_41"/>
    <property type="match status" value="2"/>
</dbReference>
<dbReference type="EC" id="2.4.1.255" evidence="3"/>
<name>A0A0P1ADU7_PLAHL</name>
<dbReference type="PROSITE" id="PS50293">
    <property type="entry name" value="TPR_REGION"/>
    <property type="match status" value="1"/>
</dbReference>
<dbReference type="Proteomes" id="UP000054928">
    <property type="component" value="Unassembled WGS sequence"/>
</dbReference>
<evidence type="ECO:0000256" key="3">
    <source>
        <dbReference type="ARBA" id="ARBA00011970"/>
    </source>
</evidence>
<keyword evidence="9" id="KW-0732">Signal</keyword>
<dbReference type="PANTHER" id="PTHR44998:SF1">
    <property type="entry name" value="UDP-N-ACETYLGLUCOSAMINE--PEPTIDE N-ACETYLGLUCOSAMINYLTRANSFERASE 110 KDA SUBUNIT"/>
    <property type="match status" value="1"/>
</dbReference>
<protein>
    <recommendedName>
        <fullName evidence="3">protein O-GlcNAc transferase</fullName>
        <ecNumber evidence="3">2.4.1.255</ecNumber>
    </recommendedName>
</protein>
<dbReference type="OMA" id="AFYCHEY"/>
<dbReference type="EMBL" id="CCYD01000322">
    <property type="protein sequence ID" value="CEG38532.1"/>
    <property type="molecule type" value="Genomic_DNA"/>
</dbReference>
<feature type="domain" description="O-GlcNAc transferase C-terminal" evidence="10">
    <location>
        <begin position="265"/>
        <end position="507"/>
    </location>
</feature>
<dbReference type="GO" id="GO:0006493">
    <property type="term" value="P:protein O-linked glycosylation"/>
    <property type="evidence" value="ECO:0007669"/>
    <property type="project" value="TreeGrafter"/>
</dbReference>
<keyword evidence="4" id="KW-0328">Glycosyltransferase</keyword>
<keyword evidence="6" id="KW-0677">Repeat</keyword>
<feature type="signal peptide" evidence="9">
    <location>
        <begin position="1"/>
        <end position="20"/>
    </location>
</feature>